<dbReference type="RefSeq" id="WP_268048727.1">
    <property type="nucleotide sequence ID" value="NZ_JAPQES010000001.1"/>
</dbReference>
<name>A0ABT4CM58_9CLOT</name>
<gene>
    <name evidence="6" type="ORF">OXH55_05760</name>
</gene>
<keyword evidence="7" id="KW-1185">Reference proteome</keyword>
<feature type="domain" description="ABC transporter" evidence="5">
    <location>
        <begin position="2"/>
        <end position="227"/>
    </location>
</feature>
<protein>
    <submittedName>
        <fullName evidence="6">ABC transporter ATP-binding protein</fullName>
    </submittedName>
</protein>
<dbReference type="Gene3D" id="3.40.50.300">
    <property type="entry name" value="P-loop containing nucleotide triphosphate hydrolases"/>
    <property type="match status" value="1"/>
</dbReference>
<dbReference type="PROSITE" id="PS50893">
    <property type="entry name" value="ABC_TRANSPORTER_2"/>
    <property type="match status" value="1"/>
</dbReference>
<proteinExistence type="inferred from homology"/>
<organism evidence="6 7">
    <name type="scientific">Clostridium ganghwense</name>
    <dbReference type="NCBI Taxonomy" id="312089"/>
    <lineage>
        <taxon>Bacteria</taxon>
        <taxon>Bacillati</taxon>
        <taxon>Bacillota</taxon>
        <taxon>Clostridia</taxon>
        <taxon>Eubacteriales</taxon>
        <taxon>Clostridiaceae</taxon>
        <taxon>Clostridium</taxon>
    </lineage>
</organism>
<evidence type="ECO:0000313" key="6">
    <source>
        <dbReference type="EMBL" id="MCY6370133.1"/>
    </source>
</evidence>
<evidence type="ECO:0000259" key="5">
    <source>
        <dbReference type="PROSITE" id="PS50893"/>
    </source>
</evidence>
<comment type="similarity">
    <text evidence="1">Belongs to the ABC transporter superfamily.</text>
</comment>
<dbReference type="SMART" id="SM00382">
    <property type="entry name" value="AAA"/>
    <property type="match status" value="1"/>
</dbReference>
<evidence type="ECO:0000256" key="2">
    <source>
        <dbReference type="ARBA" id="ARBA00022448"/>
    </source>
</evidence>
<dbReference type="PANTHER" id="PTHR42711:SF5">
    <property type="entry name" value="ABC TRANSPORTER ATP-BINDING PROTEIN NATA"/>
    <property type="match status" value="1"/>
</dbReference>
<dbReference type="Proteomes" id="UP001079657">
    <property type="component" value="Unassembled WGS sequence"/>
</dbReference>
<keyword evidence="4 6" id="KW-0067">ATP-binding</keyword>
<sequence>MIEISSLCKNLGDEQILKDINLKVEKGSIFGLIGENGAGKTTLIKCLTGIYKADEGEIKINGQEVFENSDVKQKIGYVADQNQYFSSFKIKELVEFYKMTYTNFSLERFKELNKIFRISEEKRIRELSKGMKMRVSLMLNLSIQPEVLILDEPTSGLDPIIKKKLMSILMEEVAERNTTIFISSHHLNDLERICDSIAIMDKGEIKYINNIEAMKDSIKKLQVVFKDKVSADFSSWNEIMTVEKLGRVNYIITKNYSKELEQKLLSHGAMFVEEIDLSLEDMFIYSMEEGKKNEKILA</sequence>
<comment type="caution">
    <text evidence="6">The sequence shown here is derived from an EMBL/GenBank/DDBJ whole genome shotgun (WGS) entry which is preliminary data.</text>
</comment>
<reference evidence="6" key="1">
    <citation type="submission" date="2022-12" db="EMBL/GenBank/DDBJ databases">
        <authorList>
            <person name="Wang J."/>
        </authorList>
    </citation>
    <scope>NUCLEOTIDE SEQUENCE</scope>
    <source>
        <strain evidence="6">HY-42-06</strain>
    </source>
</reference>
<dbReference type="Pfam" id="PF00005">
    <property type="entry name" value="ABC_tran"/>
    <property type="match status" value="1"/>
</dbReference>
<evidence type="ECO:0000256" key="4">
    <source>
        <dbReference type="ARBA" id="ARBA00022840"/>
    </source>
</evidence>
<dbReference type="InterPro" id="IPR003593">
    <property type="entry name" value="AAA+_ATPase"/>
</dbReference>
<dbReference type="GO" id="GO:0005524">
    <property type="term" value="F:ATP binding"/>
    <property type="evidence" value="ECO:0007669"/>
    <property type="project" value="UniProtKB-KW"/>
</dbReference>
<dbReference type="InterPro" id="IPR050763">
    <property type="entry name" value="ABC_transporter_ATP-binding"/>
</dbReference>
<dbReference type="PANTHER" id="PTHR42711">
    <property type="entry name" value="ABC TRANSPORTER ATP-BINDING PROTEIN"/>
    <property type="match status" value="1"/>
</dbReference>
<dbReference type="InterPro" id="IPR027417">
    <property type="entry name" value="P-loop_NTPase"/>
</dbReference>
<keyword evidence="2" id="KW-0813">Transport</keyword>
<dbReference type="EMBL" id="JAPQES010000001">
    <property type="protein sequence ID" value="MCY6370133.1"/>
    <property type="molecule type" value="Genomic_DNA"/>
</dbReference>
<evidence type="ECO:0000256" key="1">
    <source>
        <dbReference type="ARBA" id="ARBA00005417"/>
    </source>
</evidence>
<dbReference type="InterPro" id="IPR003439">
    <property type="entry name" value="ABC_transporter-like_ATP-bd"/>
</dbReference>
<keyword evidence="3" id="KW-0547">Nucleotide-binding</keyword>
<dbReference type="CDD" id="cd03230">
    <property type="entry name" value="ABC_DR_subfamily_A"/>
    <property type="match status" value="1"/>
</dbReference>
<evidence type="ECO:0000256" key="3">
    <source>
        <dbReference type="ARBA" id="ARBA00022741"/>
    </source>
</evidence>
<dbReference type="SUPFAM" id="SSF52540">
    <property type="entry name" value="P-loop containing nucleoside triphosphate hydrolases"/>
    <property type="match status" value="1"/>
</dbReference>
<evidence type="ECO:0000313" key="7">
    <source>
        <dbReference type="Proteomes" id="UP001079657"/>
    </source>
</evidence>
<accession>A0ABT4CM58</accession>